<dbReference type="AlphaFoldDB" id="A0AAD7CY61"/>
<organism evidence="1 2">
    <name type="scientific">Mycena rosella</name>
    <name type="common">Pink bonnet</name>
    <name type="synonym">Agaricus rosellus</name>
    <dbReference type="NCBI Taxonomy" id="1033263"/>
    <lineage>
        <taxon>Eukaryota</taxon>
        <taxon>Fungi</taxon>
        <taxon>Dikarya</taxon>
        <taxon>Basidiomycota</taxon>
        <taxon>Agaricomycotina</taxon>
        <taxon>Agaricomycetes</taxon>
        <taxon>Agaricomycetidae</taxon>
        <taxon>Agaricales</taxon>
        <taxon>Marasmiineae</taxon>
        <taxon>Mycenaceae</taxon>
        <taxon>Mycena</taxon>
    </lineage>
</organism>
<name>A0AAD7CY61_MYCRO</name>
<sequence>MGGRSDHGEVAQVLERSIEMRSNLPQLAKQQSVRKAVHLRDAFGEASAGEGMAGFFLLGRELVAGEIKTQGEEKKNGKVPGWSQRHHAFMGNKIPVQDLGWGKNSPFSLASSPFRLSAIGLSADPDATSTDDAINSEKIAIILIKIEKNPNTHLLLGSTAPIILWKLGPGSGVTISMSYTCTKTIQLELRVAAYSWP</sequence>
<evidence type="ECO:0000313" key="1">
    <source>
        <dbReference type="EMBL" id="KAJ7669066.1"/>
    </source>
</evidence>
<proteinExistence type="predicted"/>
<evidence type="ECO:0000313" key="2">
    <source>
        <dbReference type="Proteomes" id="UP001221757"/>
    </source>
</evidence>
<keyword evidence="2" id="KW-1185">Reference proteome</keyword>
<accession>A0AAD7CY61</accession>
<reference evidence="1" key="1">
    <citation type="submission" date="2023-03" db="EMBL/GenBank/DDBJ databases">
        <title>Massive genome expansion in bonnet fungi (Mycena s.s.) driven by repeated elements and novel gene families across ecological guilds.</title>
        <authorList>
            <consortium name="Lawrence Berkeley National Laboratory"/>
            <person name="Harder C.B."/>
            <person name="Miyauchi S."/>
            <person name="Viragh M."/>
            <person name="Kuo A."/>
            <person name="Thoen E."/>
            <person name="Andreopoulos B."/>
            <person name="Lu D."/>
            <person name="Skrede I."/>
            <person name="Drula E."/>
            <person name="Henrissat B."/>
            <person name="Morin E."/>
            <person name="Kohler A."/>
            <person name="Barry K."/>
            <person name="LaButti K."/>
            <person name="Morin E."/>
            <person name="Salamov A."/>
            <person name="Lipzen A."/>
            <person name="Mereny Z."/>
            <person name="Hegedus B."/>
            <person name="Baldrian P."/>
            <person name="Stursova M."/>
            <person name="Weitz H."/>
            <person name="Taylor A."/>
            <person name="Grigoriev I.V."/>
            <person name="Nagy L.G."/>
            <person name="Martin F."/>
            <person name="Kauserud H."/>
        </authorList>
    </citation>
    <scope>NUCLEOTIDE SEQUENCE</scope>
    <source>
        <strain evidence="1">CBHHK067</strain>
    </source>
</reference>
<protein>
    <submittedName>
        <fullName evidence="1">Uncharacterized protein</fullName>
    </submittedName>
</protein>
<dbReference type="EMBL" id="JARKIE010000189">
    <property type="protein sequence ID" value="KAJ7669066.1"/>
    <property type="molecule type" value="Genomic_DNA"/>
</dbReference>
<comment type="caution">
    <text evidence="1">The sequence shown here is derived from an EMBL/GenBank/DDBJ whole genome shotgun (WGS) entry which is preliminary data.</text>
</comment>
<gene>
    <name evidence="1" type="ORF">B0H17DRAFT_1142218</name>
</gene>
<dbReference type="Proteomes" id="UP001221757">
    <property type="component" value="Unassembled WGS sequence"/>
</dbReference>